<accession>A0A1G6PBF6</accession>
<keyword evidence="3" id="KW-1185">Reference proteome</keyword>
<organism evidence="2 3">
    <name type="scientific">Geotoga petraea</name>
    <dbReference type="NCBI Taxonomy" id="28234"/>
    <lineage>
        <taxon>Bacteria</taxon>
        <taxon>Thermotogati</taxon>
        <taxon>Thermotogota</taxon>
        <taxon>Thermotogae</taxon>
        <taxon>Petrotogales</taxon>
        <taxon>Petrotogaceae</taxon>
        <taxon>Geotoga</taxon>
    </lineage>
</organism>
<dbReference type="Proteomes" id="UP000199322">
    <property type="component" value="Unassembled WGS sequence"/>
</dbReference>
<keyword evidence="1" id="KW-0812">Transmembrane</keyword>
<feature type="transmembrane region" description="Helical" evidence="1">
    <location>
        <begin position="12"/>
        <end position="37"/>
    </location>
</feature>
<keyword evidence="1" id="KW-1133">Transmembrane helix</keyword>
<evidence type="ECO:0000313" key="2">
    <source>
        <dbReference type="EMBL" id="SDC76856.1"/>
    </source>
</evidence>
<proteinExistence type="predicted"/>
<sequence length="147" mass="17178">MDSCKYKKGFLLFELSLTMFIELIVVVGFVFAFNFVFIDEIKFLTEQYLASELFVSARMSSTHSEKYKLPGFRANKVYAFVDFEFYNPEVYFKVQHDYTDGADEYLFFYNYMNNYVLDHTKIGGRIINSKKEKLLNVVPVTGGLVLP</sequence>
<evidence type="ECO:0000313" key="3">
    <source>
        <dbReference type="Proteomes" id="UP000199322"/>
    </source>
</evidence>
<keyword evidence="1" id="KW-0472">Membrane</keyword>
<evidence type="ECO:0000256" key="1">
    <source>
        <dbReference type="SAM" id="Phobius"/>
    </source>
</evidence>
<dbReference type="AlphaFoldDB" id="A0A1G6PBF6"/>
<dbReference type="EMBL" id="FMYV01000007">
    <property type="protein sequence ID" value="SDC76856.1"/>
    <property type="molecule type" value="Genomic_DNA"/>
</dbReference>
<reference evidence="2 3" key="1">
    <citation type="submission" date="2016-10" db="EMBL/GenBank/DDBJ databases">
        <authorList>
            <person name="de Groot N.N."/>
        </authorList>
    </citation>
    <scope>NUCLEOTIDE SEQUENCE [LARGE SCALE GENOMIC DNA]</scope>
    <source>
        <strain evidence="2 3">WG14</strain>
    </source>
</reference>
<protein>
    <submittedName>
        <fullName evidence="2">Uncharacterized protein</fullName>
    </submittedName>
</protein>
<dbReference type="STRING" id="28234.SAMN04488588_1769"/>
<name>A0A1G6PBF6_9BACT</name>
<gene>
    <name evidence="2" type="ORF">SAMN04488588_1769</name>
</gene>
<dbReference type="RefSeq" id="WP_091404938.1">
    <property type="nucleotide sequence ID" value="NZ_FMYV01000007.1"/>
</dbReference>